<dbReference type="Gene3D" id="3.30.1390.10">
    <property type="match status" value="1"/>
</dbReference>
<name>A0A370IBV0_9NOCA</name>
<evidence type="ECO:0000313" key="2">
    <source>
        <dbReference type="Proteomes" id="UP000254869"/>
    </source>
</evidence>
<dbReference type="AlphaFoldDB" id="A0A370IBV0"/>
<dbReference type="Proteomes" id="UP000254869">
    <property type="component" value="Unassembled WGS sequence"/>
</dbReference>
<accession>A0A370IBV0</accession>
<organism evidence="1 2">
    <name type="scientific">Nocardia pseudobrasiliensis</name>
    <dbReference type="NCBI Taxonomy" id="45979"/>
    <lineage>
        <taxon>Bacteria</taxon>
        <taxon>Bacillati</taxon>
        <taxon>Actinomycetota</taxon>
        <taxon>Actinomycetes</taxon>
        <taxon>Mycobacteriales</taxon>
        <taxon>Nocardiaceae</taxon>
        <taxon>Nocardia</taxon>
    </lineage>
</organism>
<comment type="caution">
    <text evidence="1">The sequence shown here is derived from an EMBL/GenBank/DDBJ whole genome shotgun (WGS) entry which is preliminary data.</text>
</comment>
<keyword evidence="2" id="KW-1185">Reference proteome</keyword>
<evidence type="ECO:0000313" key="1">
    <source>
        <dbReference type="EMBL" id="RDI68202.1"/>
    </source>
</evidence>
<gene>
    <name evidence="1" type="ORF">DFR76_102603</name>
</gene>
<dbReference type="InterPro" id="IPR014719">
    <property type="entry name" value="Ribosomal_bL12_C/ClpS-like"/>
</dbReference>
<dbReference type="EMBL" id="QQBC01000002">
    <property type="protein sequence ID" value="RDI68202.1"/>
    <property type="molecule type" value="Genomic_DNA"/>
</dbReference>
<dbReference type="RefSeq" id="WP_067992934.1">
    <property type="nucleotide sequence ID" value="NZ_QQBC01000002.1"/>
</dbReference>
<sequence>MALRPLQAEFHIARKLTLVNRKLDLIMQHLGLPEFGLSDAQLVEVDELLRNDQKIKAIKIYRELVPDASLVEAKHIIDRRAQQI</sequence>
<protein>
    <submittedName>
        <fullName evidence="1">Uncharacterized protein</fullName>
    </submittedName>
</protein>
<reference evidence="1 2" key="1">
    <citation type="submission" date="2018-07" db="EMBL/GenBank/DDBJ databases">
        <title>Genomic Encyclopedia of Type Strains, Phase IV (KMG-IV): sequencing the most valuable type-strain genomes for metagenomic binning, comparative biology and taxonomic classification.</title>
        <authorList>
            <person name="Goeker M."/>
        </authorList>
    </citation>
    <scope>NUCLEOTIDE SEQUENCE [LARGE SCALE GENOMIC DNA]</scope>
    <source>
        <strain evidence="1 2">DSM 44290</strain>
    </source>
</reference>
<proteinExistence type="predicted"/>